<feature type="region of interest" description="Disordered" evidence="1">
    <location>
        <begin position="238"/>
        <end position="263"/>
    </location>
</feature>
<evidence type="ECO:0000313" key="3">
    <source>
        <dbReference type="Proteomes" id="UP001603857"/>
    </source>
</evidence>
<comment type="caution">
    <text evidence="2">The sequence shown here is derived from an EMBL/GenBank/DDBJ whole genome shotgun (WGS) entry which is preliminary data.</text>
</comment>
<proteinExistence type="predicted"/>
<keyword evidence="3" id="KW-1185">Reference proteome</keyword>
<sequence>MIIQESGELSENTRSSIISSLKCIQSHHLPLSFFATLPPNKVLIGKIFEMQRYRIYIRSNLITAVPTFLGPMPINNDSLSRLNCLVGDDTAGEGFRESFGPLGVPAKGRCVPFVLSIEAAPSPISSSSLSRVLHLTHKRQIRIKSKIEAKVAAKKIFQNVARHGCKLPLILLLLDEERETFIHILTSCASLFSSFCETTNATQSRQASPETIMHDPPNIVDKIQELLLEKEVHLNAKDNNLDNPIRDETATDEDKNHNLPFSQPKLLKVLVPKRGNTENGD</sequence>
<protein>
    <recommendedName>
        <fullName evidence="4">Maturase K</fullName>
    </recommendedName>
</protein>
<reference evidence="2 3" key="1">
    <citation type="submission" date="2024-08" db="EMBL/GenBank/DDBJ databases">
        <title>Insights into the chromosomal genome structure of Flemingia macrophylla.</title>
        <authorList>
            <person name="Ding Y."/>
            <person name="Zhao Y."/>
            <person name="Bi W."/>
            <person name="Wu M."/>
            <person name="Zhao G."/>
            <person name="Gong Y."/>
            <person name="Li W."/>
            <person name="Zhang P."/>
        </authorList>
    </citation>
    <scope>NUCLEOTIDE SEQUENCE [LARGE SCALE GENOMIC DNA]</scope>
    <source>
        <strain evidence="2">DYQJB</strain>
        <tissue evidence="2">Leaf</tissue>
    </source>
</reference>
<evidence type="ECO:0008006" key="4">
    <source>
        <dbReference type="Google" id="ProtNLM"/>
    </source>
</evidence>
<gene>
    <name evidence="2" type="ORF">Fmac_026461</name>
</gene>
<evidence type="ECO:0000256" key="1">
    <source>
        <dbReference type="SAM" id="MobiDB-lite"/>
    </source>
</evidence>
<evidence type="ECO:0000313" key="2">
    <source>
        <dbReference type="EMBL" id="KAL2322082.1"/>
    </source>
</evidence>
<organism evidence="2 3">
    <name type="scientific">Flemingia macrophylla</name>
    <dbReference type="NCBI Taxonomy" id="520843"/>
    <lineage>
        <taxon>Eukaryota</taxon>
        <taxon>Viridiplantae</taxon>
        <taxon>Streptophyta</taxon>
        <taxon>Embryophyta</taxon>
        <taxon>Tracheophyta</taxon>
        <taxon>Spermatophyta</taxon>
        <taxon>Magnoliopsida</taxon>
        <taxon>eudicotyledons</taxon>
        <taxon>Gunneridae</taxon>
        <taxon>Pentapetalae</taxon>
        <taxon>rosids</taxon>
        <taxon>fabids</taxon>
        <taxon>Fabales</taxon>
        <taxon>Fabaceae</taxon>
        <taxon>Papilionoideae</taxon>
        <taxon>50 kb inversion clade</taxon>
        <taxon>NPAAA clade</taxon>
        <taxon>indigoferoid/millettioid clade</taxon>
        <taxon>Phaseoleae</taxon>
        <taxon>Flemingia</taxon>
    </lineage>
</organism>
<feature type="compositionally biased region" description="Basic and acidic residues" evidence="1">
    <location>
        <begin position="238"/>
        <end position="257"/>
    </location>
</feature>
<dbReference type="AlphaFoldDB" id="A0ABD1LF36"/>
<name>A0ABD1LF36_9FABA</name>
<dbReference type="EMBL" id="JBGMDY010000009">
    <property type="protein sequence ID" value="KAL2322082.1"/>
    <property type="molecule type" value="Genomic_DNA"/>
</dbReference>
<dbReference type="Proteomes" id="UP001603857">
    <property type="component" value="Unassembled WGS sequence"/>
</dbReference>
<accession>A0ABD1LF36</accession>